<protein>
    <submittedName>
        <fullName evidence="3">Nuclease-related domain-containing protein</fullName>
    </submittedName>
</protein>
<dbReference type="Proteomes" id="UP001197974">
    <property type="component" value="Chromosome"/>
</dbReference>
<accession>A0ABY9JUQ3</accession>
<evidence type="ECO:0000313" key="4">
    <source>
        <dbReference type="Proteomes" id="UP001197974"/>
    </source>
</evidence>
<dbReference type="InterPro" id="IPR011528">
    <property type="entry name" value="NERD"/>
</dbReference>
<dbReference type="PROSITE" id="PS50965">
    <property type="entry name" value="NERD"/>
    <property type="match status" value="1"/>
</dbReference>
<gene>
    <name evidence="3" type="ORF">LC087_10760</name>
</gene>
<dbReference type="RefSeq" id="WP_226541173.1">
    <property type="nucleotide sequence ID" value="NZ_CP129013.1"/>
</dbReference>
<name>A0ABY9JUQ3_9BACI</name>
<evidence type="ECO:0000313" key="3">
    <source>
        <dbReference type="EMBL" id="WLR41390.1"/>
    </source>
</evidence>
<feature type="domain" description="NERD" evidence="2">
    <location>
        <begin position="19"/>
        <end position="133"/>
    </location>
</feature>
<dbReference type="Pfam" id="PF08378">
    <property type="entry name" value="NERD"/>
    <property type="match status" value="1"/>
</dbReference>
<keyword evidence="4" id="KW-1185">Reference proteome</keyword>
<proteinExistence type="predicted"/>
<organism evidence="3 4">
    <name type="scientific">Bacillus carboniphilus</name>
    <dbReference type="NCBI Taxonomy" id="86663"/>
    <lineage>
        <taxon>Bacteria</taxon>
        <taxon>Bacillati</taxon>
        <taxon>Bacillota</taxon>
        <taxon>Bacilli</taxon>
        <taxon>Bacillales</taxon>
        <taxon>Bacillaceae</taxon>
        <taxon>Bacillus</taxon>
    </lineage>
</organism>
<sequence length="252" mass="29461">MLNLFSNKKELKQKSKSNDKKEESYSINIQLAQLPRNHRYISDLLFVNHHTKEYSLIHHFIISPYGIFCLQTKNINGTIKGRKDEKMWSLNENAQIANPFQHNLNDIEGLKAIIQEKYHDHFISMVSFPKRSSFQVDIHYRKISSNEIIVYDKDVLTIINKKILSLKAFYKEPIIHSNQIANLYNTFVKENITDIAIRNAYGCSRHLPSNQSSQTTCEICRKEVSDQTIATCLDNPKFKGKIYCKEHQKLIR</sequence>
<feature type="region of interest" description="Disordered" evidence="1">
    <location>
        <begin position="1"/>
        <end position="22"/>
    </location>
</feature>
<reference evidence="3 4" key="1">
    <citation type="submission" date="2023-06" db="EMBL/GenBank/DDBJ databases">
        <title>Five Gram-positive bacteria isolated from mangrove sediments in Shenzhen, Guangdong, China.</title>
        <authorList>
            <person name="Yu S."/>
            <person name="Zheng W."/>
            <person name="Huang Y."/>
        </authorList>
    </citation>
    <scope>NUCLEOTIDE SEQUENCE [LARGE SCALE GENOMIC DNA]</scope>
    <source>
        <strain evidence="3 4">SaN35-3</strain>
    </source>
</reference>
<feature type="compositionally biased region" description="Basic and acidic residues" evidence="1">
    <location>
        <begin position="7"/>
        <end position="22"/>
    </location>
</feature>
<dbReference type="EMBL" id="CP129013">
    <property type="protein sequence ID" value="WLR41390.1"/>
    <property type="molecule type" value="Genomic_DNA"/>
</dbReference>
<evidence type="ECO:0000259" key="2">
    <source>
        <dbReference type="PROSITE" id="PS50965"/>
    </source>
</evidence>
<evidence type="ECO:0000256" key="1">
    <source>
        <dbReference type="SAM" id="MobiDB-lite"/>
    </source>
</evidence>